<protein>
    <submittedName>
        <fullName evidence="5">Phosphoglycolate phosphatase</fullName>
    </submittedName>
</protein>
<dbReference type="InterPro" id="IPR041492">
    <property type="entry name" value="HAD_2"/>
</dbReference>
<evidence type="ECO:0000313" key="6">
    <source>
        <dbReference type="Proteomes" id="UP000034071"/>
    </source>
</evidence>
<dbReference type="RefSeq" id="WP_046561463.1">
    <property type="nucleotide sequence ID" value="NZ_CP010975.1"/>
</dbReference>
<dbReference type="STRING" id="914150.TQ33_1435"/>
<dbReference type="HOGENOM" id="CLU_045011_19_1_6"/>
<dbReference type="SFLD" id="SFLDS00003">
    <property type="entry name" value="Haloacid_Dehalogenase"/>
    <property type="match status" value="1"/>
</dbReference>
<keyword evidence="2" id="KW-0378">Hydrolase</keyword>
<name>A0A0F6RCG4_9GAMM</name>
<keyword evidence="4" id="KW-0119">Carbohydrate metabolism</keyword>
<dbReference type="PANTHER" id="PTHR43434">
    <property type="entry name" value="PHOSPHOGLYCOLATE PHOSPHATASE"/>
    <property type="match status" value="1"/>
</dbReference>
<dbReference type="FunFam" id="3.40.50.1000:FF:000022">
    <property type="entry name" value="Phosphoglycolate phosphatase"/>
    <property type="match status" value="1"/>
</dbReference>
<accession>A0A0F6RCG4</accession>
<dbReference type="InterPro" id="IPR023214">
    <property type="entry name" value="HAD_sf"/>
</dbReference>
<dbReference type="AlphaFoldDB" id="A0A0F6RCG4"/>
<dbReference type="InterPro" id="IPR036412">
    <property type="entry name" value="HAD-like_sf"/>
</dbReference>
<dbReference type="OrthoDB" id="9776368at2"/>
<evidence type="ECO:0000256" key="4">
    <source>
        <dbReference type="ARBA" id="ARBA00023277"/>
    </source>
</evidence>
<dbReference type="InterPro" id="IPR050155">
    <property type="entry name" value="HAD-like_hydrolase_sf"/>
</dbReference>
<dbReference type="Pfam" id="PF13419">
    <property type="entry name" value="HAD_2"/>
    <property type="match status" value="1"/>
</dbReference>
<dbReference type="GO" id="GO:0008967">
    <property type="term" value="F:phosphoglycolate phosphatase activity"/>
    <property type="evidence" value="ECO:0007669"/>
    <property type="project" value="TreeGrafter"/>
</dbReference>
<evidence type="ECO:0000313" key="5">
    <source>
        <dbReference type="EMBL" id="AKE52383.1"/>
    </source>
</evidence>
<dbReference type="Proteomes" id="UP000034071">
    <property type="component" value="Chromosome"/>
</dbReference>
<evidence type="ECO:0000256" key="1">
    <source>
        <dbReference type="ARBA" id="ARBA00022723"/>
    </source>
</evidence>
<gene>
    <name evidence="5" type="ORF">TQ33_1435</name>
</gene>
<dbReference type="PRINTS" id="PR00413">
    <property type="entry name" value="HADHALOGNASE"/>
</dbReference>
<dbReference type="SFLD" id="SFLDG01129">
    <property type="entry name" value="C1.5:_HAD__Beta-PGM__Phosphata"/>
    <property type="match status" value="1"/>
</dbReference>
<dbReference type="PANTHER" id="PTHR43434:SF23">
    <property type="entry name" value="PHOSPHOGLYCOLATE PHOSPHATASE"/>
    <property type="match status" value="1"/>
</dbReference>
<dbReference type="KEGG" id="kge:TQ33_1435"/>
<dbReference type="EMBL" id="CP010975">
    <property type="protein sequence ID" value="AKE52383.1"/>
    <property type="molecule type" value="Genomic_DNA"/>
</dbReference>
<evidence type="ECO:0000256" key="3">
    <source>
        <dbReference type="ARBA" id="ARBA00022842"/>
    </source>
</evidence>
<organism evidence="5 6">
    <name type="scientific">Kangiella geojedonensis</name>
    <dbReference type="NCBI Taxonomy" id="914150"/>
    <lineage>
        <taxon>Bacteria</taxon>
        <taxon>Pseudomonadati</taxon>
        <taxon>Pseudomonadota</taxon>
        <taxon>Gammaproteobacteria</taxon>
        <taxon>Kangiellales</taxon>
        <taxon>Kangiellaceae</taxon>
        <taxon>Kangiella</taxon>
    </lineage>
</organism>
<dbReference type="GO" id="GO:0006281">
    <property type="term" value="P:DNA repair"/>
    <property type="evidence" value="ECO:0007669"/>
    <property type="project" value="TreeGrafter"/>
</dbReference>
<dbReference type="GO" id="GO:0046872">
    <property type="term" value="F:metal ion binding"/>
    <property type="evidence" value="ECO:0007669"/>
    <property type="project" value="UniProtKB-KW"/>
</dbReference>
<dbReference type="Gene3D" id="1.10.150.240">
    <property type="entry name" value="Putative phosphatase, domain 2"/>
    <property type="match status" value="1"/>
</dbReference>
<dbReference type="NCBIfam" id="TIGR01509">
    <property type="entry name" value="HAD-SF-IA-v3"/>
    <property type="match status" value="1"/>
</dbReference>
<reference evidence="5 6" key="1">
    <citation type="submission" date="2015-02" db="EMBL/GenBank/DDBJ databases">
        <title>Complete genome sequence of Kangiella geojedonensis strain YCS-5T.</title>
        <authorList>
            <person name="Kim K.M."/>
        </authorList>
    </citation>
    <scope>NUCLEOTIDE SEQUENCE [LARGE SCALE GENOMIC DNA]</scope>
    <source>
        <strain evidence="5 6">YCS-5</strain>
    </source>
</reference>
<proteinExistence type="predicted"/>
<dbReference type="InterPro" id="IPR006439">
    <property type="entry name" value="HAD-SF_hydro_IA"/>
</dbReference>
<dbReference type="GO" id="GO:0005829">
    <property type="term" value="C:cytosol"/>
    <property type="evidence" value="ECO:0007669"/>
    <property type="project" value="TreeGrafter"/>
</dbReference>
<dbReference type="InterPro" id="IPR023198">
    <property type="entry name" value="PGP-like_dom2"/>
</dbReference>
<dbReference type="NCBIfam" id="TIGR01549">
    <property type="entry name" value="HAD-SF-IA-v1"/>
    <property type="match status" value="1"/>
</dbReference>
<evidence type="ECO:0000256" key="2">
    <source>
        <dbReference type="ARBA" id="ARBA00022801"/>
    </source>
</evidence>
<dbReference type="Gene3D" id="3.40.50.1000">
    <property type="entry name" value="HAD superfamily/HAD-like"/>
    <property type="match status" value="1"/>
</dbReference>
<keyword evidence="3" id="KW-0460">Magnesium</keyword>
<keyword evidence="1" id="KW-0479">Metal-binding</keyword>
<sequence length="220" mass="24269">MKPVIKGILFDLDGTLLDTAPDMALALNIQRELHDLAPLPYSEIRPYVSHGAVAMLRIGFGIGISDANFNAMREQYLHIYSENIAVKTDLFDGLGEFLKELERIGIKWGVVTNKPEFLTIPLLTALNLNKRSSTVISGDTIEPRKPNPAPLFAACKQAALIPSQCIYVGDAERDIAAGRAAGMRTVLAQWGYITPEDNTDCWEADITLEQPDELYSLLSH</sequence>
<dbReference type="SUPFAM" id="SSF56784">
    <property type="entry name" value="HAD-like"/>
    <property type="match status" value="1"/>
</dbReference>
<keyword evidence="6" id="KW-1185">Reference proteome</keyword>